<feature type="region of interest" description="Disordered" evidence="2">
    <location>
        <begin position="36"/>
        <end position="63"/>
    </location>
</feature>
<feature type="region of interest" description="Disordered" evidence="2">
    <location>
        <begin position="535"/>
        <end position="567"/>
    </location>
</feature>
<evidence type="ECO:0000313" key="4">
    <source>
        <dbReference type="Proteomes" id="UP001295423"/>
    </source>
</evidence>
<feature type="coiled-coil region" evidence="1">
    <location>
        <begin position="680"/>
        <end position="707"/>
    </location>
</feature>
<keyword evidence="1" id="KW-0175">Coiled coil</keyword>
<comment type="caution">
    <text evidence="3">The sequence shown here is derived from an EMBL/GenBank/DDBJ whole genome shotgun (WGS) entry which is preliminary data.</text>
</comment>
<name>A0AAD2JLT8_9STRA</name>
<evidence type="ECO:0000313" key="3">
    <source>
        <dbReference type="EMBL" id="CAJ1962631.1"/>
    </source>
</evidence>
<keyword evidence="4" id="KW-1185">Reference proteome</keyword>
<feature type="compositionally biased region" description="Basic and acidic residues" evidence="2">
    <location>
        <begin position="544"/>
        <end position="554"/>
    </location>
</feature>
<protein>
    <submittedName>
        <fullName evidence="3">Uncharacterized protein</fullName>
    </submittedName>
</protein>
<feature type="coiled-coil region" evidence="1">
    <location>
        <begin position="592"/>
        <end position="619"/>
    </location>
</feature>
<proteinExistence type="predicted"/>
<feature type="coiled-coil region" evidence="1">
    <location>
        <begin position="312"/>
        <end position="462"/>
    </location>
</feature>
<feature type="region of interest" description="Disordered" evidence="2">
    <location>
        <begin position="738"/>
        <end position="763"/>
    </location>
</feature>
<evidence type="ECO:0000256" key="1">
    <source>
        <dbReference type="SAM" id="Coils"/>
    </source>
</evidence>
<accession>A0AAD2JLT8</accession>
<organism evidence="3 4">
    <name type="scientific">Cylindrotheca closterium</name>
    <dbReference type="NCBI Taxonomy" id="2856"/>
    <lineage>
        <taxon>Eukaryota</taxon>
        <taxon>Sar</taxon>
        <taxon>Stramenopiles</taxon>
        <taxon>Ochrophyta</taxon>
        <taxon>Bacillariophyta</taxon>
        <taxon>Bacillariophyceae</taxon>
        <taxon>Bacillariophycidae</taxon>
        <taxon>Bacillariales</taxon>
        <taxon>Bacillariaceae</taxon>
        <taxon>Cylindrotheca</taxon>
    </lineage>
</organism>
<gene>
    <name evidence="3" type="ORF">CYCCA115_LOCUS19778</name>
</gene>
<dbReference type="Proteomes" id="UP001295423">
    <property type="component" value="Unassembled WGS sequence"/>
</dbReference>
<feature type="coiled-coil region" evidence="1">
    <location>
        <begin position="158"/>
        <end position="283"/>
    </location>
</feature>
<feature type="compositionally biased region" description="Polar residues" evidence="2">
    <location>
        <begin position="644"/>
        <end position="659"/>
    </location>
</feature>
<evidence type="ECO:0000256" key="2">
    <source>
        <dbReference type="SAM" id="MobiDB-lite"/>
    </source>
</evidence>
<dbReference type="EMBL" id="CAKOGP040002114">
    <property type="protein sequence ID" value="CAJ1962631.1"/>
    <property type="molecule type" value="Genomic_DNA"/>
</dbReference>
<sequence>MANEEDDSMLYKSMLNKTLGLPDFNQYSYLFEDENGDDTESLLNTPSTDAEMSGTAADMSDNIGNDLLSATGDSRPTESFSQALEISITEPKGINQMTQRNQQLQNYWENQQKESQLIEEKLSNIRDRVEQNETKWEKEKNRLLSPQSRIPKPGRSSASALELQLETEREKRMELEVRCSALNRQLQTIQKDVESKSSASLRLETLKQMQKRHAEEIEEVHEQGKRARVKHAKELAELEDALLQSRQHNKELEGKKDTLILEIEQLKGAQQLHKDEMSALQEKIQEQIDFRVNIEKEHDRLDEKFKRQSLDMTSLREVVSGKEEEKAAAQAKLAATVLEKQQLQDGFDVLKDQKQRAEQEVKNLELQLIDTEKKCKEENVKTEIAIEQCEDLKSFIHEHGPKAHRLELEIQQLQENHHIITDQLKAEVEVYRCQMADLKEKYEEERHEHRKLRTKLEQLHGSGDTNELEDFRKQEDTVSDRHASFQSETMGKFANVEHRLASGSSIDSSLQNHVTRIETEHAEEIQELLQGLGQGQPEATDWSSHFESRNESKGDFSTPFKVKSKSTDGNLSGVVLSPILRVEHSETASMGSDNVERKIDGLLEEIDQMDQEREEMLGELQQGAPNSENLRPSDGSRLNEVPTKVSQKMPNDVSESPFSEHSADSDPPSNDLLDGTILLLNNLKDLMDGQESENEKETSVLDQLEALSEMMHGETNLSDFLTGSRSINRSSVSAMRESVHSRASGRVPSSPLKSSTVHDEEFDAGSLKQKEEIWRMLVAELRHRILFLEHDRNEVVRLTGSLLERERDANRLRLQSAMSSARREAFEEFQSLLEVGGT</sequence>
<feature type="region of interest" description="Disordered" evidence="2">
    <location>
        <begin position="620"/>
        <end position="673"/>
    </location>
</feature>
<reference evidence="3" key="1">
    <citation type="submission" date="2023-08" db="EMBL/GenBank/DDBJ databases">
        <authorList>
            <person name="Audoor S."/>
            <person name="Bilcke G."/>
        </authorList>
    </citation>
    <scope>NUCLEOTIDE SEQUENCE</scope>
</reference>
<dbReference type="AlphaFoldDB" id="A0AAD2JLT8"/>
<feature type="compositionally biased region" description="Polar residues" evidence="2">
    <location>
        <begin position="41"/>
        <end position="50"/>
    </location>
</feature>